<sequence>MSYPPQYPGGPQQPYPQQGYGQPGYPAPMPPQLPPPPASGATAITAAILGLLGVLAHGLLVMVYIYDMISWEVYPPISVILTVVSAVIIGLLLFGAILVFTRKPVSRWLLVAGSGLEILRVLGIVIYGLSVGANFVLGGAETPNDLGGWFGVVPAIATFVLALVPSTGDYLNGARRQPRAGYGQPGYGPYPPQSHPQQGYPPQGYGQPPQW</sequence>
<dbReference type="AlphaFoldDB" id="A0A4R2R2T3"/>
<reference evidence="3 4" key="1">
    <citation type="submission" date="2019-03" db="EMBL/GenBank/DDBJ databases">
        <title>Genomic Encyclopedia of Type Strains, Phase IV (KMG-IV): sequencing the most valuable type-strain genomes for metagenomic binning, comparative biology and taxonomic classification.</title>
        <authorList>
            <person name="Goeker M."/>
        </authorList>
    </citation>
    <scope>NUCLEOTIDE SEQUENCE [LARGE SCALE GENOMIC DNA]</scope>
    <source>
        <strain evidence="3 4">DSM 45765</strain>
    </source>
</reference>
<dbReference type="RefSeq" id="WP_132874934.1">
    <property type="nucleotide sequence ID" value="NZ_SLXQ01000001.1"/>
</dbReference>
<name>A0A4R2R2T3_9PSEU</name>
<feature type="compositionally biased region" description="Low complexity" evidence="1">
    <location>
        <begin position="195"/>
        <end position="211"/>
    </location>
</feature>
<feature type="transmembrane region" description="Helical" evidence="2">
    <location>
        <begin position="77"/>
        <end position="101"/>
    </location>
</feature>
<organism evidence="3 4">
    <name type="scientific">Tamaricihabitans halophyticus</name>
    <dbReference type="NCBI Taxonomy" id="1262583"/>
    <lineage>
        <taxon>Bacteria</taxon>
        <taxon>Bacillati</taxon>
        <taxon>Actinomycetota</taxon>
        <taxon>Actinomycetes</taxon>
        <taxon>Pseudonocardiales</taxon>
        <taxon>Pseudonocardiaceae</taxon>
        <taxon>Tamaricihabitans</taxon>
    </lineage>
</organism>
<feature type="transmembrane region" description="Helical" evidence="2">
    <location>
        <begin position="43"/>
        <end position="65"/>
    </location>
</feature>
<keyword evidence="2" id="KW-0472">Membrane</keyword>
<evidence type="ECO:0000313" key="3">
    <source>
        <dbReference type="EMBL" id="TCP56317.1"/>
    </source>
</evidence>
<feature type="region of interest" description="Disordered" evidence="1">
    <location>
        <begin position="1"/>
        <end position="21"/>
    </location>
</feature>
<keyword evidence="4" id="KW-1185">Reference proteome</keyword>
<dbReference type="Proteomes" id="UP000294911">
    <property type="component" value="Unassembled WGS sequence"/>
</dbReference>
<protein>
    <submittedName>
        <fullName evidence="3">Uncharacterized protein</fullName>
    </submittedName>
</protein>
<feature type="transmembrane region" description="Helical" evidence="2">
    <location>
        <begin position="108"/>
        <end position="129"/>
    </location>
</feature>
<gene>
    <name evidence="3" type="ORF">EV191_101258</name>
</gene>
<keyword evidence="2" id="KW-0812">Transmembrane</keyword>
<feature type="transmembrane region" description="Helical" evidence="2">
    <location>
        <begin position="149"/>
        <end position="171"/>
    </location>
</feature>
<accession>A0A4R2R2T3</accession>
<keyword evidence="2" id="KW-1133">Transmembrane helix</keyword>
<proteinExistence type="predicted"/>
<evidence type="ECO:0000256" key="2">
    <source>
        <dbReference type="SAM" id="Phobius"/>
    </source>
</evidence>
<dbReference type="OrthoDB" id="3638278at2"/>
<feature type="compositionally biased region" description="Pro residues" evidence="1">
    <location>
        <begin position="1"/>
        <end position="14"/>
    </location>
</feature>
<evidence type="ECO:0000313" key="4">
    <source>
        <dbReference type="Proteomes" id="UP000294911"/>
    </source>
</evidence>
<dbReference type="EMBL" id="SLXQ01000001">
    <property type="protein sequence ID" value="TCP56317.1"/>
    <property type="molecule type" value="Genomic_DNA"/>
</dbReference>
<feature type="region of interest" description="Disordered" evidence="1">
    <location>
        <begin position="175"/>
        <end position="211"/>
    </location>
</feature>
<evidence type="ECO:0000256" key="1">
    <source>
        <dbReference type="SAM" id="MobiDB-lite"/>
    </source>
</evidence>
<comment type="caution">
    <text evidence="3">The sequence shown here is derived from an EMBL/GenBank/DDBJ whole genome shotgun (WGS) entry which is preliminary data.</text>
</comment>